<feature type="transmembrane region" description="Helical" evidence="7">
    <location>
        <begin position="717"/>
        <end position="737"/>
    </location>
</feature>
<evidence type="ECO:0000256" key="1">
    <source>
        <dbReference type="ARBA" id="ARBA00004651"/>
    </source>
</evidence>
<name>E0S2A8_BUTPB</name>
<evidence type="ECO:0000313" key="9">
    <source>
        <dbReference type="EMBL" id="ADL33933.1"/>
    </source>
</evidence>
<dbReference type="PANTHER" id="PTHR33406:SF6">
    <property type="entry name" value="MEMBRANE PROTEIN YDGH-RELATED"/>
    <property type="match status" value="1"/>
</dbReference>
<feature type="transmembrane region" description="Helical" evidence="7">
    <location>
        <begin position="623"/>
        <end position="640"/>
    </location>
</feature>
<feature type="transmembrane region" description="Helical" evidence="7">
    <location>
        <begin position="757"/>
        <end position="778"/>
    </location>
</feature>
<feature type="transmembrane region" description="Helical" evidence="7">
    <location>
        <begin position="673"/>
        <end position="696"/>
    </location>
</feature>
<dbReference type="HOGENOM" id="CLU_007352_0_0_9"/>
<dbReference type="PANTHER" id="PTHR33406">
    <property type="entry name" value="MEMBRANE PROTEIN MJ1562-RELATED"/>
    <property type="match status" value="1"/>
</dbReference>
<reference evidence="9 10" key="1">
    <citation type="journal article" date="2010" name="PLoS ONE">
        <title>The glycobiome of the rumen bacterium Butyrivibrio proteoclasticus B316(T) highlights adaptation to a polysaccharide-rich environment.</title>
        <authorList>
            <person name="Kelly W.J."/>
            <person name="Leahy S.C."/>
            <person name="Altermann E."/>
            <person name="Yeoman C.J."/>
            <person name="Dunne J.C."/>
            <person name="Kong Z."/>
            <person name="Pacheco D.M."/>
            <person name="Li D."/>
            <person name="Noel S.J."/>
            <person name="Moon C.D."/>
            <person name="Cookson A.L."/>
            <person name="Attwood G.T."/>
        </authorList>
    </citation>
    <scope>NUCLEOTIDE SEQUENCE [LARGE SCALE GENOMIC DNA]</scope>
    <source>
        <strain evidence="10">ATCC 51982 / DSM 14932 / B316</strain>
    </source>
</reference>
<dbReference type="InterPro" id="IPR004869">
    <property type="entry name" value="MMPL_dom"/>
</dbReference>
<keyword evidence="5 7" id="KW-1133">Transmembrane helix</keyword>
<comment type="subcellular location">
    <subcellularLocation>
        <location evidence="1">Cell membrane</location>
        <topology evidence="1">Multi-pass membrane protein</topology>
    </subcellularLocation>
</comment>
<dbReference type="STRING" id="515622.bpr_I1194"/>
<protein>
    <submittedName>
        <fullName evidence="9">Transporter RND family</fullName>
    </submittedName>
</protein>
<feature type="domain" description="Membrane transport protein MMPL" evidence="8">
    <location>
        <begin position="537"/>
        <end position="773"/>
    </location>
</feature>
<dbReference type="AlphaFoldDB" id="E0S2A8"/>
<feature type="transmembrane region" description="Helical" evidence="7">
    <location>
        <begin position="370"/>
        <end position="389"/>
    </location>
</feature>
<feature type="transmembrane region" description="Helical" evidence="7">
    <location>
        <begin position="324"/>
        <end position="349"/>
    </location>
</feature>
<evidence type="ECO:0000313" key="10">
    <source>
        <dbReference type="Proteomes" id="UP000001299"/>
    </source>
</evidence>
<feature type="transmembrane region" description="Helical" evidence="7">
    <location>
        <begin position="294"/>
        <end position="318"/>
    </location>
</feature>
<keyword evidence="4 7" id="KW-0812">Transmembrane</keyword>
<dbReference type="SUPFAM" id="SSF82866">
    <property type="entry name" value="Multidrug efflux transporter AcrB transmembrane domain"/>
    <property type="match status" value="2"/>
</dbReference>
<evidence type="ECO:0000256" key="3">
    <source>
        <dbReference type="ARBA" id="ARBA00022475"/>
    </source>
</evidence>
<dbReference type="eggNOG" id="COG1033">
    <property type="taxonomic scope" value="Bacteria"/>
</dbReference>
<organism evidence="9 10">
    <name type="scientific">Butyrivibrio proteoclasticus (strain ATCC 51982 / DSM 14932 / B316)</name>
    <name type="common">Clostridium proteoclasticum</name>
    <dbReference type="NCBI Taxonomy" id="515622"/>
    <lineage>
        <taxon>Bacteria</taxon>
        <taxon>Bacillati</taxon>
        <taxon>Bacillota</taxon>
        <taxon>Clostridia</taxon>
        <taxon>Lachnospirales</taxon>
        <taxon>Lachnospiraceae</taxon>
        <taxon>Butyrivibrio</taxon>
    </lineage>
</organism>
<feature type="transmembrane region" description="Helical" evidence="7">
    <location>
        <begin position="54"/>
        <end position="73"/>
    </location>
</feature>
<evidence type="ECO:0000256" key="6">
    <source>
        <dbReference type="ARBA" id="ARBA00023136"/>
    </source>
</evidence>
<keyword evidence="3" id="KW-1003">Cell membrane</keyword>
<dbReference type="Proteomes" id="UP000001299">
    <property type="component" value="Chromosome 1"/>
</dbReference>
<keyword evidence="6 7" id="KW-0472">Membrane</keyword>
<feature type="transmembrane region" description="Helical" evidence="7">
    <location>
        <begin position="647"/>
        <end position="667"/>
    </location>
</feature>
<dbReference type="InterPro" id="IPR050545">
    <property type="entry name" value="Mycobact_MmpL"/>
</dbReference>
<feature type="domain" description="Membrane transport protein MMPL" evidence="8">
    <location>
        <begin position="188"/>
        <end position="351"/>
    </location>
</feature>
<dbReference type="GO" id="GO:0005886">
    <property type="term" value="C:plasma membrane"/>
    <property type="evidence" value="ECO:0007669"/>
    <property type="project" value="UniProtKB-SubCell"/>
</dbReference>
<sequence>MFFNILPRLFKRYTIFSEVLFKFSGEMKMENSEAKGGNSVMLKICAFIVDKRNLFFLIYAILCIFAAISRNWVSVENQLSEYLPETSETWRGLKLMEEQFTTYGSTKVMVANISYDQALLIQEDLENMDGIFSAELDDSDKHYNNGSALFNITFDYDEKDDTCLELLEKVKEYFENYDCYLSTTLGDTQSELINQEMSVISVLVVFVVVGVLLLTSQAYAEVPVLLLTFGSAALVQMGTNFLLGTISFVSDSVTIVLQLALSVDYAVIFLNRYKEEHAELPYREACIVALSKSIPEISGSSLTTIGGLIAMLFMQFGIGRDMGIVLIKAILLSLLSVFLLMPGIIMLFAGLMEKTQHKNFVPQIPFVGKFAYATRYLIAPAFVVVIIVASRISARTPYVYGYSQITPPLLNDVQKAQNMQDDNFNSDNMVALVFPSGDYDKEKRLIEDLLAEDKVTSVTGLANTEALGGYTLTDKLTPRQFSELLNIDYEIAELVYTAYAVNDEDYAKVVNGLANYKVPLIDMFMFVYQEVDEGYVTLSDELMDKLSDADRMMNFAKQQLQGPEYSRVLVYLNLPQESDETFAFLQKIHRITEKYYDADKIYVVGESVSQYDLKKCFDRDNKVTSIISILAVLVVLLFTFKSAGMPVLLIAVIQGCIWINFSVPALQHDNLFFLGYLIVSSIQMGANIDYAIVIAGRYTELREKMGKKEAIISTMNLSFPTIITSGTMLAVAGTLIGKMTSDCAIYGIGKCLGRGTIISILITMFVLPQILLVGDKVIELTAFVMNMPIQTKQKAGIMRIDGLVRGHIDGNINGVVHAVVRGNISAYVDNDAIKMLDENGEEVTTMAETAGEES</sequence>
<accession>E0S2A8</accession>
<evidence type="ECO:0000259" key="8">
    <source>
        <dbReference type="Pfam" id="PF03176"/>
    </source>
</evidence>
<dbReference type="KEGG" id="bpb:bpr_I1194"/>
<dbReference type="Gene3D" id="1.20.1640.10">
    <property type="entry name" value="Multidrug efflux transporter AcrB transmembrane domain"/>
    <property type="match status" value="2"/>
</dbReference>
<comment type="similarity">
    <text evidence="2">Belongs to the resistance-nodulation-cell division (RND) (TC 2.A.6) family. MmpL subfamily.</text>
</comment>
<evidence type="ECO:0000256" key="7">
    <source>
        <dbReference type="SAM" id="Phobius"/>
    </source>
</evidence>
<dbReference type="Pfam" id="PF03176">
    <property type="entry name" value="MMPL"/>
    <property type="match status" value="2"/>
</dbReference>
<evidence type="ECO:0000256" key="2">
    <source>
        <dbReference type="ARBA" id="ARBA00010157"/>
    </source>
</evidence>
<keyword evidence="10" id="KW-1185">Reference proteome</keyword>
<feature type="transmembrane region" description="Helical" evidence="7">
    <location>
        <begin position="197"/>
        <end position="215"/>
    </location>
</feature>
<evidence type="ECO:0000256" key="5">
    <source>
        <dbReference type="ARBA" id="ARBA00022989"/>
    </source>
</evidence>
<proteinExistence type="inferred from homology"/>
<evidence type="ECO:0000256" key="4">
    <source>
        <dbReference type="ARBA" id="ARBA00022692"/>
    </source>
</evidence>
<dbReference type="EMBL" id="CP001810">
    <property type="protein sequence ID" value="ADL33933.1"/>
    <property type="molecule type" value="Genomic_DNA"/>
</dbReference>
<gene>
    <name evidence="9" type="ordered locus">bpr_I1194</name>
</gene>